<accession>A0ABX2J003</accession>
<dbReference type="EMBL" id="JABUFE010000011">
    <property type="protein sequence ID" value="NSX56323.1"/>
    <property type="molecule type" value="Genomic_DNA"/>
</dbReference>
<comment type="caution">
    <text evidence="1">The sequence shown here is derived from an EMBL/GenBank/DDBJ whole genome shotgun (WGS) entry which is preliminary data.</text>
</comment>
<reference evidence="1 2" key="1">
    <citation type="submission" date="2020-06" db="EMBL/GenBank/DDBJ databases">
        <title>Sulfitobacter algicola sp. nov., isolated from green algae.</title>
        <authorList>
            <person name="Wang C."/>
        </authorList>
    </citation>
    <scope>NUCLEOTIDE SEQUENCE [LARGE SCALE GENOMIC DNA]</scope>
    <source>
        <strain evidence="1 2">1151</strain>
    </source>
</reference>
<organism evidence="1 2">
    <name type="scientific">Parasulfitobacter algicola</name>
    <dbReference type="NCBI Taxonomy" id="2614809"/>
    <lineage>
        <taxon>Bacteria</taxon>
        <taxon>Pseudomonadati</taxon>
        <taxon>Pseudomonadota</taxon>
        <taxon>Alphaproteobacteria</taxon>
        <taxon>Rhodobacterales</taxon>
        <taxon>Roseobacteraceae</taxon>
        <taxon>Parasulfitobacter</taxon>
    </lineage>
</organism>
<sequence>MAEDKLTFLTEVELPPYCFLSEAVEWVAFERVPQMQHHSDGSTDEVVDYRFYWREMPDNFQPSLEYPWFDTLEFESLGVPVEEEYFGAAEKCAFEDVGGLPKRIAEYEMKEPSLIEGDDGKIFDLWQKVASDYRVKLKELGPLKEFVDSVEAGFKPHRDIACAKLFQLLVKGEIQSQAIDYDRWDKLVDDGEYEAAAKFEDIPPDAYSLNFDWMGNEVSIAGRKYVALRVKTADLLRHRSFLLQTGKSITVERFGAYYVSGNAGRSSLQARRGRRTVVEWPLMKSHLRQLAQSNKLPEGKENCIYALIAFAEKELGKSPSRTSVQRNMAEDLNAIYAQN</sequence>
<dbReference type="RefSeq" id="WP_174139474.1">
    <property type="nucleotide sequence ID" value="NZ_JABUFE010000011.1"/>
</dbReference>
<gene>
    <name evidence="1" type="ORF">HRQ87_16135</name>
</gene>
<keyword evidence="2" id="KW-1185">Reference proteome</keyword>
<protein>
    <submittedName>
        <fullName evidence="1">Uncharacterized protein</fullName>
    </submittedName>
</protein>
<evidence type="ECO:0000313" key="1">
    <source>
        <dbReference type="EMBL" id="NSX56323.1"/>
    </source>
</evidence>
<dbReference type="Proteomes" id="UP000777935">
    <property type="component" value="Unassembled WGS sequence"/>
</dbReference>
<evidence type="ECO:0000313" key="2">
    <source>
        <dbReference type="Proteomes" id="UP000777935"/>
    </source>
</evidence>
<proteinExistence type="predicted"/>
<name>A0ABX2J003_9RHOB</name>